<reference evidence="2" key="1">
    <citation type="submission" date="2017-09" db="EMBL/GenBank/DDBJ databases">
        <authorList>
            <person name="Varghese N."/>
            <person name="Submissions S."/>
        </authorList>
    </citation>
    <scope>NUCLEOTIDE SEQUENCE [LARGE SCALE GENOMIC DNA]</scope>
    <source>
        <strain evidence="2">CGMCC 1.12641</strain>
    </source>
</reference>
<proteinExistence type="predicted"/>
<dbReference type="RefSeq" id="WP_097056244.1">
    <property type="nucleotide sequence ID" value="NZ_OCMF01000002.1"/>
</dbReference>
<protein>
    <submittedName>
        <fullName evidence="1">Uncharacterized protein</fullName>
    </submittedName>
</protein>
<evidence type="ECO:0000313" key="2">
    <source>
        <dbReference type="Proteomes" id="UP000219193"/>
    </source>
</evidence>
<sequence length="559" mass="63680">MKATSFLRLARRHLKSKNLFAAAFLVLVIFSGISGCSYYKVKKSDLNNPPSSQELQKLSPEERYVIIHSGNQRMHLNKVRLDEDRKLLSGELTQLDPQHVNKTPVHKKTYRYKRTEKNPLNEVHFYTSKNLDLRVGEEVAIPFSILDSVSVNNPNTGRSVINVVGTTVGVLAVGIAVIALTKSSCPFIYIKDGEEFVFTGELYPGAITPNLQRDDYIPLPGFKPVGEDYIIRITNELHEVQHTDLAQLIVVNHPEDVKVVLDDEGRPHSLSAIQEPKKAFSEDLKESLTHVQRQDNKVYMFDSDSQSTDGSRSMTMEFTRPAGAGQAKLFLTAKNSFWLDYAFGKFNEKFGSYYSTFQKQQLTTPGEESRQWAIDQHIPLSIYLKTKEGWQLVKRINSVGPLAYRDIVVPFNLEYVQGENVVLKFETGFMFWEIDRAGIDFSKNIDLEPIVVEPSYAVDEKGNNVTSLLSKNDGKYLIQTEVGNAVTVTYTYSSKDESKTTLFLKNRGYYTYIRKYSGMPDVAELRSFKKKGRFSQFSKEQYDRFIQEEMLDLALTYGN</sequence>
<dbReference type="AlphaFoldDB" id="A0A285X7T2"/>
<accession>A0A285X7T2</accession>
<keyword evidence="2" id="KW-1185">Reference proteome</keyword>
<name>A0A285X7T2_9FLAO</name>
<dbReference type="Proteomes" id="UP000219193">
    <property type="component" value="Unassembled WGS sequence"/>
</dbReference>
<evidence type="ECO:0000313" key="1">
    <source>
        <dbReference type="EMBL" id="SOC80479.1"/>
    </source>
</evidence>
<dbReference type="EMBL" id="OCMF01000002">
    <property type="protein sequence ID" value="SOC80479.1"/>
    <property type="molecule type" value="Genomic_DNA"/>
</dbReference>
<dbReference type="OrthoDB" id="621906at2"/>
<organism evidence="1 2">
    <name type="scientific">Salinimicrobium sediminis</name>
    <dbReference type="NCBI Taxonomy" id="1343891"/>
    <lineage>
        <taxon>Bacteria</taxon>
        <taxon>Pseudomonadati</taxon>
        <taxon>Bacteroidota</taxon>
        <taxon>Flavobacteriia</taxon>
        <taxon>Flavobacteriales</taxon>
        <taxon>Flavobacteriaceae</taxon>
        <taxon>Salinimicrobium</taxon>
    </lineage>
</organism>
<gene>
    <name evidence="1" type="ORF">SAMN06296241_2029</name>
</gene>